<keyword evidence="2" id="KW-0488">Methylation</keyword>
<feature type="region of interest" description="Disordered" evidence="5">
    <location>
        <begin position="516"/>
        <end position="593"/>
    </location>
</feature>
<dbReference type="SMART" id="SM00304">
    <property type="entry name" value="HAMP"/>
    <property type="match status" value="1"/>
</dbReference>
<keyword evidence="6" id="KW-0472">Membrane</keyword>
<comment type="caution">
    <text evidence="9">The sequence shown here is derived from an EMBL/GenBank/DDBJ whole genome shotgun (WGS) entry which is preliminary data.</text>
</comment>
<evidence type="ECO:0000313" key="10">
    <source>
        <dbReference type="Proteomes" id="UP000016368"/>
    </source>
</evidence>
<dbReference type="Proteomes" id="UP000016368">
    <property type="component" value="Unassembled WGS sequence"/>
</dbReference>
<dbReference type="RefSeq" id="WP_006299092.1">
    <property type="nucleotide sequence ID" value="NZ_AEGR01000093.1"/>
</dbReference>
<reference evidence="9 10" key="1">
    <citation type="journal article" date="2011" name="EMBO J.">
        <title>Structural diversity of bacterial flagellar motors.</title>
        <authorList>
            <person name="Chen S."/>
            <person name="Beeby M."/>
            <person name="Murphy G.E."/>
            <person name="Leadbetter J.R."/>
            <person name="Hendrixson D.R."/>
            <person name="Briegel A."/>
            <person name="Li Z."/>
            <person name="Shi J."/>
            <person name="Tocheva E.I."/>
            <person name="Muller A."/>
            <person name="Dobro M.J."/>
            <person name="Jensen G.J."/>
        </authorList>
    </citation>
    <scope>NUCLEOTIDE SEQUENCE [LARGE SCALE GENOMIC DNA]</scope>
    <source>
        <strain evidence="9 10">ATCC 19624</strain>
    </source>
</reference>
<evidence type="ECO:0000256" key="1">
    <source>
        <dbReference type="ARBA" id="ARBA00004370"/>
    </source>
</evidence>
<keyword evidence="10" id="KW-1185">Reference proteome</keyword>
<dbReference type="Pfam" id="PF00015">
    <property type="entry name" value="MCPsignal"/>
    <property type="match status" value="1"/>
</dbReference>
<feature type="transmembrane region" description="Helical" evidence="6">
    <location>
        <begin position="192"/>
        <end position="213"/>
    </location>
</feature>
<evidence type="ECO:0000256" key="6">
    <source>
        <dbReference type="SAM" id="Phobius"/>
    </source>
</evidence>
<dbReference type="Gene3D" id="1.10.287.950">
    <property type="entry name" value="Methyl-accepting chemotaxis protein"/>
    <property type="match status" value="1"/>
</dbReference>
<dbReference type="GO" id="GO:0004888">
    <property type="term" value="F:transmembrane signaling receptor activity"/>
    <property type="evidence" value="ECO:0007669"/>
    <property type="project" value="TreeGrafter"/>
</dbReference>
<dbReference type="InterPro" id="IPR004089">
    <property type="entry name" value="MCPsignal_dom"/>
</dbReference>
<dbReference type="FunFam" id="1.10.287.950:FF:000001">
    <property type="entry name" value="Methyl-accepting chemotaxis sensory transducer"/>
    <property type="match status" value="1"/>
</dbReference>
<gene>
    <name evidence="9" type="ORF">HGR_14849</name>
</gene>
<dbReference type="InterPro" id="IPR024478">
    <property type="entry name" value="HlyB_4HB_MCP"/>
</dbReference>
<evidence type="ECO:0000259" key="8">
    <source>
        <dbReference type="PROSITE" id="PS50885"/>
    </source>
</evidence>
<dbReference type="GO" id="GO:0005886">
    <property type="term" value="C:plasma membrane"/>
    <property type="evidence" value="ECO:0007669"/>
    <property type="project" value="TreeGrafter"/>
</dbReference>
<dbReference type="Pfam" id="PF00672">
    <property type="entry name" value="HAMP"/>
    <property type="match status" value="1"/>
</dbReference>
<dbReference type="PANTHER" id="PTHR43531">
    <property type="entry name" value="PROTEIN ICFG"/>
    <property type="match status" value="1"/>
</dbReference>
<dbReference type="Pfam" id="PF12729">
    <property type="entry name" value="4HB_MCP_1"/>
    <property type="match status" value="1"/>
</dbReference>
<proteinExistence type="inferred from homology"/>
<dbReference type="AlphaFoldDB" id="F3KWY1"/>
<dbReference type="GO" id="GO:0007165">
    <property type="term" value="P:signal transduction"/>
    <property type="evidence" value="ECO:0007669"/>
    <property type="project" value="UniProtKB-KW"/>
</dbReference>
<comment type="similarity">
    <text evidence="3">Belongs to the methyl-accepting chemotaxis (MCP) protein family.</text>
</comment>
<organism evidence="9 10">
    <name type="scientific">Hylemonella gracilis ATCC 19624</name>
    <dbReference type="NCBI Taxonomy" id="887062"/>
    <lineage>
        <taxon>Bacteria</taxon>
        <taxon>Pseudomonadati</taxon>
        <taxon>Pseudomonadota</taxon>
        <taxon>Betaproteobacteria</taxon>
        <taxon>Burkholderiales</taxon>
        <taxon>Comamonadaceae</taxon>
        <taxon>Hylemonella</taxon>
    </lineage>
</organism>
<evidence type="ECO:0000256" key="4">
    <source>
        <dbReference type="PROSITE-ProRule" id="PRU00284"/>
    </source>
</evidence>
<dbReference type="OrthoDB" id="9763018at2"/>
<dbReference type="SMART" id="SM00283">
    <property type="entry name" value="MA"/>
    <property type="match status" value="1"/>
</dbReference>
<keyword evidence="6" id="KW-1133">Transmembrane helix</keyword>
<dbReference type="InterPro" id="IPR003660">
    <property type="entry name" value="HAMP_dom"/>
</dbReference>
<feature type="compositionally biased region" description="Low complexity" evidence="5">
    <location>
        <begin position="536"/>
        <end position="556"/>
    </location>
</feature>
<sequence length="593" mass="62176">MMFSNLKIGARLALAFGILLFITLAVALLGIWRLDTLKNTSEEIATVEMQRALLAQGWSSQTTINWIRASAALKTKDAAYQEQLAKDMAATSKSISEDQKELVTLITDDKGKALMEEVAAKRKVYVDARSALIKRQQAGEDIMSAVDKDLLPLATAYLKSLDDVADHARGLLLKTQGEAHVMAQRSQIGQSIGVALAVLLGVLLAVVVTRSIVRPVQDAVTLTQHIAEGNLTARLESNAKDEIGQLLRALDTMSDHLRRVVTEVRMGVESVTAAAGEIAKGSADLSARTEQTAANLEQTAASMEELTSTITQSADTAVQVNQLAGSAAGAAQNGGTIVEQAIVSMGQITESSKKISDIIGVIDGIAFQTNILALNAAVEAARAGEQGRGFAVVAGEVRALAGRSAEAAKEIKTLISNSVQAVDEGSRQVSQAGQSMGDIVTSVKRVSDLIGEISTAAAEQRDGINQVNQAVGNLDQMTQQNAALVEESSAAAATMRDQAQRLASVVAVFNVGDAVATPPKMPPAHVPRVSPAQRVSANATTAPTPRRAAAPSAPAPVTETGSPKMDTPKPAPKRLQASATPKSSADDGDWDEF</sequence>
<dbReference type="eggNOG" id="COG0840">
    <property type="taxonomic scope" value="Bacteria"/>
</dbReference>
<dbReference type="SUPFAM" id="SSF58104">
    <property type="entry name" value="Methyl-accepting chemotaxis protein (MCP) signaling domain"/>
    <property type="match status" value="1"/>
</dbReference>
<evidence type="ECO:0000256" key="5">
    <source>
        <dbReference type="SAM" id="MobiDB-lite"/>
    </source>
</evidence>
<dbReference type="InterPro" id="IPR047347">
    <property type="entry name" value="YvaQ-like_sensor"/>
</dbReference>
<feature type="domain" description="HAMP" evidence="8">
    <location>
        <begin position="210"/>
        <end position="262"/>
    </location>
</feature>
<dbReference type="PANTHER" id="PTHR43531:SF14">
    <property type="entry name" value="METHYL-ACCEPTING CHEMOTAXIS PROTEIN I-RELATED"/>
    <property type="match status" value="1"/>
</dbReference>
<dbReference type="CDD" id="cd19411">
    <property type="entry name" value="MCP2201-like_sensor"/>
    <property type="match status" value="1"/>
</dbReference>
<dbReference type="PROSITE" id="PS50111">
    <property type="entry name" value="CHEMOTAXIS_TRANSDUC_2"/>
    <property type="match status" value="1"/>
</dbReference>
<evidence type="ECO:0000313" key="9">
    <source>
        <dbReference type="EMBL" id="EGI75768.1"/>
    </source>
</evidence>
<dbReference type="PROSITE" id="PS50885">
    <property type="entry name" value="HAMP"/>
    <property type="match status" value="1"/>
</dbReference>
<evidence type="ECO:0000256" key="2">
    <source>
        <dbReference type="ARBA" id="ARBA00022481"/>
    </source>
</evidence>
<dbReference type="CDD" id="cd06225">
    <property type="entry name" value="HAMP"/>
    <property type="match status" value="1"/>
</dbReference>
<keyword evidence="6" id="KW-0812">Transmembrane</keyword>
<evidence type="ECO:0000256" key="3">
    <source>
        <dbReference type="ARBA" id="ARBA00029447"/>
    </source>
</evidence>
<protein>
    <submittedName>
        <fullName evidence="9">Methyl-accepting chemotaxis sensory transducer</fullName>
    </submittedName>
</protein>
<dbReference type="InterPro" id="IPR051310">
    <property type="entry name" value="MCP_chemotaxis"/>
</dbReference>
<feature type="domain" description="Methyl-accepting transducer" evidence="7">
    <location>
        <begin position="267"/>
        <end position="496"/>
    </location>
</feature>
<dbReference type="EMBL" id="AEGR01000093">
    <property type="protein sequence ID" value="EGI75768.1"/>
    <property type="molecule type" value="Genomic_DNA"/>
</dbReference>
<name>F3KWY1_9BURK</name>
<accession>F3KWY1</accession>
<dbReference type="CDD" id="cd11386">
    <property type="entry name" value="MCP_signal"/>
    <property type="match status" value="1"/>
</dbReference>
<evidence type="ECO:0000259" key="7">
    <source>
        <dbReference type="PROSITE" id="PS50111"/>
    </source>
</evidence>
<keyword evidence="4" id="KW-0807">Transducer</keyword>
<dbReference type="STRING" id="887062.HGR_14849"/>
<dbReference type="GO" id="GO:0006935">
    <property type="term" value="P:chemotaxis"/>
    <property type="evidence" value="ECO:0007669"/>
    <property type="project" value="TreeGrafter"/>
</dbReference>
<feature type="transmembrane region" description="Helical" evidence="6">
    <location>
        <begin position="12"/>
        <end position="32"/>
    </location>
</feature>
<comment type="subcellular location">
    <subcellularLocation>
        <location evidence="1">Membrane</location>
    </subcellularLocation>
</comment>